<feature type="signal peptide" evidence="1">
    <location>
        <begin position="1"/>
        <end position="19"/>
    </location>
</feature>
<gene>
    <name evidence="2" type="ORF">Lalb_Chr05g0221831</name>
</gene>
<name>A0A6A4QHG6_LUPAL</name>
<reference evidence="3" key="1">
    <citation type="journal article" date="2020" name="Nat. Commun.">
        <title>Genome sequence of the cluster root forming white lupin.</title>
        <authorList>
            <person name="Hufnagel B."/>
            <person name="Marques A."/>
            <person name="Soriano A."/>
            <person name="Marques L."/>
            <person name="Divol F."/>
            <person name="Doumas P."/>
            <person name="Sallet E."/>
            <person name="Mancinotti D."/>
            <person name="Carrere S."/>
            <person name="Marande W."/>
            <person name="Arribat S."/>
            <person name="Keller J."/>
            <person name="Huneau C."/>
            <person name="Blein T."/>
            <person name="Aime D."/>
            <person name="Laguerre M."/>
            <person name="Taylor J."/>
            <person name="Schubert V."/>
            <person name="Nelson M."/>
            <person name="Geu-Flores F."/>
            <person name="Crespi M."/>
            <person name="Gallardo-Guerrero K."/>
            <person name="Delaux P.-M."/>
            <person name="Salse J."/>
            <person name="Berges H."/>
            <person name="Guyot R."/>
            <person name="Gouzy J."/>
            <person name="Peret B."/>
        </authorList>
    </citation>
    <scope>NUCLEOTIDE SEQUENCE [LARGE SCALE GENOMIC DNA]</scope>
    <source>
        <strain evidence="3">cv. Amiga</strain>
    </source>
</reference>
<keyword evidence="3" id="KW-1185">Reference proteome</keyword>
<dbReference type="EMBL" id="WOCE01000005">
    <property type="protein sequence ID" value="KAE9613855.1"/>
    <property type="molecule type" value="Genomic_DNA"/>
</dbReference>
<evidence type="ECO:0000313" key="2">
    <source>
        <dbReference type="EMBL" id="KAE9613855.1"/>
    </source>
</evidence>
<keyword evidence="1" id="KW-0732">Signal</keyword>
<evidence type="ECO:0000313" key="3">
    <source>
        <dbReference type="Proteomes" id="UP000447434"/>
    </source>
</evidence>
<comment type="caution">
    <text evidence="2">The sequence shown here is derived from an EMBL/GenBank/DDBJ whole genome shotgun (WGS) entry which is preliminary data.</text>
</comment>
<dbReference type="Proteomes" id="UP000447434">
    <property type="component" value="Chromosome 5"/>
</dbReference>
<sequence length="57" mass="6680">MISISMYLFFPLFFHIICLSPLMEKSRTTFCRTRICCPEPCPKPRTNQNGVKIEKVI</sequence>
<organism evidence="2 3">
    <name type="scientific">Lupinus albus</name>
    <name type="common">White lupine</name>
    <name type="synonym">Lupinus termis</name>
    <dbReference type="NCBI Taxonomy" id="3870"/>
    <lineage>
        <taxon>Eukaryota</taxon>
        <taxon>Viridiplantae</taxon>
        <taxon>Streptophyta</taxon>
        <taxon>Embryophyta</taxon>
        <taxon>Tracheophyta</taxon>
        <taxon>Spermatophyta</taxon>
        <taxon>Magnoliopsida</taxon>
        <taxon>eudicotyledons</taxon>
        <taxon>Gunneridae</taxon>
        <taxon>Pentapetalae</taxon>
        <taxon>rosids</taxon>
        <taxon>fabids</taxon>
        <taxon>Fabales</taxon>
        <taxon>Fabaceae</taxon>
        <taxon>Papilionoideae</taxon>
        <taxon>50 kb inversion clade</taxon>
        <taxon>genistoids sensu lato</taxon>
        <taxon>core genistoids</taxon>
        <taxon>Genisteae</taxon>
        <taxon>Lupinus</taxon>
    </lineage>
</organism>
<accession>A0A6A4QHG6</accession>
<protein>
    <submittedName>
        <fullName evidence="2">Uncharacterized protein</fullName>
    </submittedName>
</protein>
<feature type="chain" id="PRO_5025375140" evidence="1">
    <location>
        <begin position="20"/>
        <end position="57"/>
    </location>
</feature>
<dbReference type="AlphaFoldDB" id="A0A6A4QHG6"/>
<evidence type="ECO:0000256" key="1">
    <source>
        <dbReference type="SAM" id="SignalP"/>
    </source>
</evidence>
<proteinExistence type="predicted"/>